<feature type="signal peptide" evidence="1">
    <location>
        <begin position="1"/>
        <end position="22"/>
    </location>
</feature>
<protein>
    <submittedName>
        <fullName evidence="2">Uncharacterized protein</fullName>
    </submittedName>
</protein>
<keyword evidence="3" id="KW-1185">Reference proteome</keyword>
<evidence type="ECO:0000313" key="3">
    <source>
        <dbReference type="Proteomes" id="UP000267535"/>
    </source>
</evidence>
<organism evidence="2 3">
    <name type="scientific">Amphritea balenae</name>
    <dbReference type="NCBI Taxonomy" id="452629"/>
    <lineage>
        <taxon>Bacteria</taxon>
        <taxon>Pseudomonadati</taxon>
        <taxon>Pseudomonadota</taxon>
        <taxon>Gammaproteobacteria</taxon>
        <taxon>Oceanospirillales</taxon>
        <taxon>Oceanospirillaceae</taxon>
        <taxon>Amphritea</taxon>
    </lineage>
</organism>
<feature type="chain" id="PRO_5018037924" evidence="1">
    <location>
        <begin position="23"/>
        <end position="110"/>
    </location>
</feature>
<evidence type="ECO:0000313" key="2">
    <source>
        <dbReference type="EMBL" id="RRC99346.1"/>
    </source>
</evidence>
<comment type="caution">
    <text evidence="2">The sequence shown here is derived from an EMBL/GenBank/DDBJ whole genome shotgun (WGS) entry which is preliminary data.</text>
</comment>
<proteinExistence type="predicted"/>
<reference evidence="2 3" key="1">
    <citation type="submission" date="2018-11" db="EMBL/GenBank/DDBJ databases">
        <title>The draft genome sequence of Amphritea balenae JAMM 1525T.</title>
        <authorList>
            <person name="Fang Z."/>
            <person name="Zhang Y."/>
            <person name="Han X."/>
        </authorList>
    </citation>
    <scope>NUCLEOTIDE SEQUENCE [LARGE SCALE GENOMIC DNA]</scope>
    <source>
        <strain evidence="2 3">JAMM 1525</strain>
    </source>
</reference>
<accession>A0A3P1SQA5</accession>
<evidence type="ECO:0000256" key="1">
    <source>
        <dbReference type="SAM" id="SignalP"/>
    </source>
</evidence>
<keyword evidence="1" id="KW-0732">Signal</keyword>
<sequence>MKRFSLLIAAVVGLGCGVIASADNAQQGWQLVETTSVLRWRYEPMTAESALATVTSSEDAHPYAINESHPQHPANQDRIYHRAIVLTLPESDTVKIGYEVIWNPNPVHQL</sequence>
<dbReference type="EMBL" id="RQXV01000005">
    <property type="protein sequence ID" value="RRC99346.1"/>
    <property type="molecule type" value="Genomic_DNA"/>
</dbReference>
<dbReference type="AlphaFoldDB" id="A0A3P1SQA5"/>
<gene>
    <name evidence="2" type="ORF">EHS89_10915</name>
</gene>
<dbReference type="PROSITE" id="PS51257">
    <property type="entry name" value="PROKAR_LIPOPROTEIN"/>
    <property type="match status" value="1"/>
</dbReference>
<name>A0A3P1SQA5_9GAMM</name>
<dbReference type="RefSeq" id="WP_124926184.1">
    <property type="nucleotide sequence ID" value="NZ_BMOH01000004.1"/>
</dbReference>
<dbReference type="Proteomes" id="UP000267535">
    <property type="component" value="Unassembled WGS sequence"/>
</dbReference>